<dbReference type="AlphaFoldDB" id="A0A401FPK5"/>
<proteinExistence type="predicted"/>
<name>A0A401FPK5_9LACO</name>
<evidence type="ECO:0000313" key="2">
    <source>
        <dbReference type="Proteomes" id="UP000286974"/>
    </source>
</evidence>
<dbReference type="RefSeq" id="WP_125008920.1">
    <property type="nucleotide sequence ID" value="NZ_BEXA01000008.1"/>
</dbReference>
<reference evidence="1 2" key="1">
    <citation type="submission" date="2017-11" db="EMBL/GenBank/DDBJ databases">
        <title>Draft Genome Sequence of Lactobacillus curieae NBRC 111893 isolated from Koso, a Japanese sugar-Vegetable Fermented Beverage.</title>
        <authorList>
            <person name="Chiou T.Y."/>
            <person name="Oshima K."/>
            <person name="Suda W."/>
            <person name="Hattori M."/>
            <person name="Takahashi T."/>
        </authorList>
    </citation>
    <scope>NUCLEOTIDE SEQUENCE [LARGE SCALE GENOMIC DNA]</scope>
    <source>
        <strain evidence="1 2">NBRC111893</strain>
    </source>
</reference>
<dbReference type="OrthoDB" id="1853564at2"/>
<dbReference type="EMBL" id="BEXA01000008">
    <property type="protein sequence ID" value="GAY74246.1"/>
    <property type="molecule type" value="Genomic_DNA"/>
</dbReference>
<accession>A0A401FPK5</accession>
<dbReference type="Proteomes" id="UP000286974">
    <property type="component" value="Unassembled WGS sequence"/>
</dbReference>
<dbReference type="Pfam" id="PF06356">
    <property type="entry name" value="DUF1064"/>
    <property type="match status" value="1"/>
</dbReference>
<dbReference type="InterPro" id="IPR009414">
    <property type="entry name" value="DUF1064"/>
</dbReference>
<gene>
    <name evidence="1" type="ORF">NBRC111893_2392</name>
</gene>
<keyword evidence="2" id="KW-1185">Reference proteome</keyword>
<sequence length="144" mass="16806">MVKYPTGVKAITVKAKVAQSSKQKQKKYHNRPVEYDGHRFDSQVECGYYKQLKILKLDCRVHEKFELQPKFECGGVHHQSMTYKPDFSIYEQGKLVSVVDVKGGKATQTIASTMRMKMFMYRYKVPVVIATWNKETQTFEEKIK</sequence>
<comment type="caution">
    <text evidence="1">The sequence shown here is derived from an EMBL/GenBank/DDBJ whole genome shotgun (WGS) entry which is preliminary data.</text>
</comment>
<protein>
    <submittedName>
        <fullName evidence="1">Phage protein</fullName>
    </submittedName>
</protein>
<organism evidence="1 2">
    <name type="scientific">Lentilactobacillus kosonis</name>
    <dbReference type="NCBI Taxonomy" id="2810561"/>
    <lineage>
        <taxon>Bacteria</taxon>
        <taxon>Bacillati</taxon>
        <taxon>Bacillota</taxon>
        <taxon>Bacilli</taxon>
        <taxon>Lactobacillales</taxon>
        <taxon>Lactobacillaceae</taxon>
        <taxon>Lentilactobacillus</taxon>
    </lineage>
</organism>
<evidence type="ECO:0000313" key="1">
    <source>
        <dbReference type="EMBL" id="GAY74246.1"/>
    </source>
</evidence>